<feature type="transmembrane region" description="Helical" evidence="1">
    <location>
        <begin position="85"/>
        <end position="106"/>
    </location>
</feature>
<keyword evidence="1" id="KW-1133">Transmembrane helix</keyword>
<protein>
    <submittedName>
        <fullName evidence="2">Uncharacterized protein</fullName>
    </submittedName>
</protein>
<gene>
    <name evidence="2" type="ORF">niasHT_031608</name>
</gene>
<sequence>MERRKLIDHIPFLSACSSSLAAMRNLVGKGGLIREMKRTTNCAARGVNGSGKMEKEWKCQKWPFVYSLLLLIMITVTRPPAASVVANYAFVLCCYYCAHLSAANNLKRRFAMLFKLILLISVRLHGFPKVHFKRIHIILAYDVFTSIPKGRST</sequence>
<dbReference type="EMBL" id="JBICBT010001070">
    <property type="protein sequence ID" value="KAL3084723.1"/>
    <property type="molecule type" value="Genomic_DNA"/>
</dbReference>
<keyword evidence="1" id="KW-0472">Membrane</keyword>
<evidence type="ECO:0000313" key="3">
    <source>
        <dbReference type="Proteomes" id="UP001620626"/>
    </source>
</evidence>
<evidence type="ECO:0000256" key="1">
    <source>
        <dbReference type="SAM" id="Phobius"/>
    </source>
</evidence>
<proteinExistence type="predicted"/>
<reference evidence="2 3" key="1">
    <citation type="submission" date="2024-10" db="EMBL/GenBank/DDBJ databases">
        <authorList>
            <person name="Kim D."/>
        </authorList>
    </citation>
    <scope>NUCLEOTIDE SEQUENCE [LARGE SCALE GENOMIC DNA]</scope>
    <source>
        <strain evidence="2">BH-2024</strain>
    </source>
</reference>
<keyword evidence="3" id="KW-1185">Reference proteome</keyword>
<accession>A0ABD2J6V1</accession>
<dbReference type="Proteomes" id="UP001620626">
    <property type="component" value="Unassembled WGS sequence"/>
</dbReference>
<name>A0ABD2J6V1_9BILA</name>
<dbReference type="AlphaFoldDB" id="A0ABD2J6V1"/>
<comment type="caution">
    <text evidence="2">The sequence shown here is derived from an EMBL/GenBank/DDBJ whole genome shotgun (WGS) entry which is preliminary data.</text>
</comment>
<organism evidence="2 3">
    <name type="scientific">Heterodera trifolii</name>
    <dbReference type="NCBI Taxonomy" id="157864"/>
    <lineage>
        <taxon>Eukaryota</taxon>
        <taxon>Metazoa</taxon>
        <taxon>Ecdysozoa</taxon>
        <taxon>Nematoda</taxon>
        <taxon>Chromadorea</taxon>
        <taxon>Rhabditida</taxon>
        <taxon>Tylenchina</taxon>
        <taxon>Tylenchomorpha</taxon>
        <taxon>Tylenchoidea</taxon>
        <taxon>Heteroderidae</taxon>
        <taxon>Heteroderinae</taxon>
        <taxon>Heterodera</taxon>
    </lineage>
</organism>
<evidence type="ECO:0000313" key="2">
    <source>
        <dbReference type="EMBL" id="KAL3084723.1"/>
    </source>
</evidence>
<keyword evidence="1" id="KW-0812">Transmembrane</keyword>
<feature type="transmembrane region" description="Helical" evidence="1">
    <location>
        <begin position="62"/>
        <end position="79"/>
    </location>
</feature>